<dbReference type="PANTHER" id="PTHR46696:SF4">
    <property type="entry name" value="BIOTIN BIOSYNTHESIS CYTOCHROME P450"/>
    <property type="match status" value="1"/>
</dbReference>
<reference evidence="11" key="2">
    <citation type="submission" date="2018-04" db="EMBL/GenBank/DDBJ databases">
        <title>Draft genome sequence of Mycobacterium montefiorense isolated from Japanese black salamander.</title>
        <authorList>
            <person name="Fukano H."/>
            <person name="Yoshida M."/>
            <person name="Shimizu A."/>
            <person name="Iwao H."/>
            <person name="Kurata O."/>
            <person name="Katayama Y."/>
            <person name="Omatsu T."/>
            <person name="Mizutani T."/>
            <person name="Wada S."/>
            <person name="Hoshino Y."/>
        </authorList>
    </citation>
    <scope>NUCLEOTIDE SEQUENCE [LARGE SCALE GENOMIC DNA]</scope>
    <source>
        <strain evidence="11">BS</strain>
    </source>
</reference>
<proteinExistence type="inferred from homology"/>
<dbReference type="GO" id="GO:0008395">
    <property type="term" value="F:steroid hydroxylase activity"/>
    <property type="evidence" value="ECO:0007669"/>
    <property type="project" value="TreeGrafter"/>
</dbReference>
<evidence type="ECO:0000313" key="9">
    <source>
        <dbReference type="EMBL" id="GBG38714.1"/>
    </source>
</evidence>
<keyword evidence="5 8" id="KW-0560">Oxidoreductase</keyword>
<organism evidence="10 12">
    <name type="scientific">Mycobacterium montefiorense</name>
    <dbReference type="NCBI Taxonomy" id="154654"/>
    <lineage>
        <taxon>Bacteria</taxon>
        <taxon>Bacillati</taxon>
        <taxon>Actinomycetota</taxon>
        <taxon>Actinomycetes</taxon>
        <taxon>Mycobacteriales</taxon>
        <taxon>Mycobacteriaceae</taxon>
        <taxon>Mycobacterium</taxon>
        <taxon>Mycobacterium simiae complex</taxon>
    </lineage>
</organism>
<evidence type="ECO:0000256" key="3">
    <source>
        <dbReference type="ARBA" id="ARBA00022617"/>
    </source>
</evidence>
<dbReference type="Gene3D" id="1.10.630.10">
    <property type="entry name" value="Cytochrome P450"/>
    <property type="match status" value="1"/>
</dbReference>
<comment type="caution">
    <text evidence="10">The sequence shown here is derived from an EMBL/GenBank/DDBJ whole genome shotgun (WGS) entry which is preliminary data.</text>
</comment>
<evidence type="ECO:0000313" key="10">
    <source>
        <dbReference type="EMBL" id="GKU70965.1"/>
    </source>
</evidence>
<dbReference type="GO" id="GO:0020037">
    <property type="term" value="F:heme binding"/>
    <property type="evidence" value="ECO:0007669"/>
    <property type="project" value="InterPro"/>
</dbReference>
<evidence type="ECO:0000256" key="7">
    <source>
        <dbReference type="ARBA" id="ARBA00023033"/>
    </source>
</evidence>
<reference evidence="9" key="1">
    <citation type="journal article" date="2018" name="Genome Announc.">
        <title>Draft Genome Sequence of Mycobacterium montefiorense Isolated from Japanese Black Salamander (Hynobius nigrescens).</title>
        <authorList>
            <person name="Fukano H."/>
            <person name="Yoshida M."/>
            <person name="Shimizu A."/>
            <person name="Iwao H."/>
            <person name="Katayama Y."/>
            <person name="Omatsu T."/>
            <person name="Mizutani T."/>
            <person name="Kurata O."/>
            <person name="Wada S."/>
            <person name="Hoshino Y."/>
        </authorList>
    </citation>
    <scope>NUCLEOTIDE SEQUENCE</scope>
    <source>
        <strain evidence="9">BS</strain>
    </source>
</reference>
<keyword evidence="3 8" id="KW-0349">Heme</keyword>
<dbReference type="GO" id="GO:0005506">
    <property type="term" value="F:iron ion binding"/>
    <property type="evidence" value="ECO:0007669"/>
    <property type="project" value="InterPro"/>
</dbReference>
<dbReference type="AlphaFoldDB" id="A0AA37PJM1"/>
<dbReference type="CDD" id="cd20625">
    <property type="entry name" value="CYP164-like"/>
    <property type="match status" value="1"/>
</dbReference>
<evidence type="ECO:0000256" key="1">
    <source>
        <dbReference type="ARBA" id="ARBA00001971"/>
    </source>
</evidence>
<dbReference type="PROSITE" id="PS00086">
    <property type="entry name" value="CYTOCHROME_P450"/>
    <property type="match status" value="1"/>
</dbReference>
<comment type="similarity">
    <text evidence="2 8">Belongs to the cytochrome P450 family.</text>
</comment>
<gene>
    <name evidence="9" type="ORF">MmonteBS_30860</name>
    <name evidence="10" type="ORF">NJB18185_07420</name>
</gene>
<dbReference type="InterPro" id="IPR017972">
    <property type="entry name" value="Cyt_P450_CS"/>
</dbReference>
<accession>A0AA37PJM1</accession>
<reference evidence="10" key="3">
    <citation type="journal article" date="2022" name="Microbiol. Resour. Announc.">
        <title>Draft Genome Sequences of Eight Mycobacterium montefiorense Strains Isolated from Salamanders in Captivity.</title>
        <authorList>
            <person name="Komine T."/>
            <person name="Ihara H."/>
            <person name="Fukano H."/>
            <person name="Hoshino Y."/>
            <person name="Kurata O."/>
            <person name="Wada S."/>
        </authorList>
    </citation>
    <scope>NUCLEOTIDE SEQUENCE</scope>
    <source>
        <strain evidence="10">NJB18185</strain>
    </source>
</reference>
<dbReference type="EMBL" id="BFCH01000018">
    <property type="protein sequence ID" value="GBG38714.1"/>
    <property type="molecule type" value="Genomic_DNA"/>
</dbReference>
<dbReference type="Pfam" id="PF00067">
    <property type="entry name" value="p450"/>
    <property type="match status" value="1"/>
</dbReference>
<reference evidence="10" key="4">
    <citation type="submission" date="2022-04" db="EMBL/GenBank/DDBJ databases">
        <authorList>
            <person name="Komine T."/>
            <person name="Fukano H."/>
            <person name="Wada S."/>
        </authorList>
    </citation>
    <scope>NUCLEOTIDE SEQUENCE</scope>
    <source>
        <strain evidence="10">NJB18185</strain>
    </source>
</reference>
<protein>
    <submittedName>
        <fullName evidence="10">Cytochrome P450</fullName>
    </submittedName>
</protein>
<dbReference type="RefSeq" id="WP_235616777.1">
    <property type="nucleotide sequence ID" value="NZ_BFCH01000018.1"/>
</dbReference>
<dbReference type="PRINTS" id="PR00359">
    <property type="entry name" value="BP450"/>
</dbReference>
<dbReference type="PANTHER" id="PTHR46696">
    <property type="entry name" value="P450, PUTATIVE (EUROFUNG)-RELATED"/>
    <property type="match status" value="1"/>
</dbReference>
<evidence type="ECO:0000256" key="4">
    <source>
        <dbReference type="ARBA" id="ARBA00022723"/>
    </source>
</evidence>
<dbReference type="GO" id="GO:0036199">
    <property type="term" value="F:cholest-4-en-3-one 26-monooxygenase activity"/>
    <property type="evidence" value="ECO:0007669"/>
    <property type="project" value="TreeGrafter"/>
</dbReference>
<dbReference type="SUPFAM" id="SSF48264">
    <property type="entry name" value="Cytochrome P450"/>
    <property type="match status" value="1"/>
</dbReference>
<comment type="cofactor">
    <cofactor evidence="1">
        <name>heme</name>
        <dbReference type="ChEBI" id="CHEBI:30413"/>
    </cofactor>
</comment>
<dbReference type="InterPro" id="IPR036396">
    <property type="entry name" value="Cyt_P450_sf"/>
</dbReference>
<keyword evidence="6 8" id="KW-0408">Iron</keyword>
<dbReference type="InterPro" id="IPR001128">
    <property type="entry name" value="Cyt_P450"/>
</dbReference>
<dbReference type="InterPro" id="IPR002397">
    <property type="entry name" value="Cyt_P450_B"/>
</dbReference>
<evidence type="ECO:0000313" key="11">
    <source>
        <dbReference type="Proteomes" id="UP000245060"/>
    </source>
</evidence>
<dbReference type="Proteomes" id="UP001139505">
    <property type="component" value="Unassembled WGS sequence"/>
</dbReference>
<evidence type="ECO:0000256" key="5">
    <source>
        <dbReference type="ARBA" id="ARBA00023002"/>
    </source>
</evidence>
<dbReference type="Proteomes" id="UP000245060">
    <property type="component" value="Unassembled WGS sequence"/>
</dbReference>
<keyword evidence="4 8" id="KW-0479">Metal-binding</keyword>
<evidence type="ECO:0000256" key="8">
    <source>
        <dbReference type="RuleBase" id="RU000461"/>
    </source>
</evidence>
<evidence type="ECO:0000256" key="2">
    <source>
        <dbReference type="ARBA" id="ARBA00010617"/>
    </source>
</evidence>
<keyword evidence="7 8" id="KW-0503">Monooxygenase</keyword>
<keyword evidence="11" id="KW-1185">Reference proteome</keyword>
<sequence>MGMAVSVKDRMHWLTGAGVTRLAVKLAARQGDPVLQLFVDEHRKNIYELVDDIRTRGRIVRFAGGGLITADMRIIREIFRDDRFRTIKPQDQAPFRLVRWILDKTDPNVLDATKPPSMLMSDPPEHARLRRLVSQAFTPRAIERLRSRIQTIANGLLDDLEDAAECDLVAGYTSRLPIEAIAEVLGIPREEISHLDAVSEHATRLLSGAAPAWRDFQAAINTAREFEPYLAMHIEQLRQRGNDDSIMAGIVRAGDLSERDVRVFVMLLLAAGIVTTTNVMGNGVSILLRHPDQLASLQAHPEGWPNAVEEVLRYETSIPLGVRVATETLELGGQNFRPGQAILFLLGGANRDPAVFERPGEFDITRANAREHISFGSGIHACLGAALARMELDIGLQSLFARFPDLALAGDPALNASMALNGLKNLPVRLRPSPLLSR</sequence>
<name>A0AA37PJM1_9MYCO</name>
<dbReference type="GO" id="GO:0006707">
    <property type="term" value="P:cholesterol catabolic process"/>
    <property type="evidence" value="ECO:0007669"/>
    <property type="project" value="TreeGrafter"/>
</dbReference>
<dbReference type="EMBL" id="BQYH01000005">
    <property type="protein sequence ID" value="GKU70965.1"/>
    <property type="molecule type" value="Genomic_DNA"/>
</dbReference>
<dbReference type="FunFam" id="1.10.630.10:FF:000018">
    <property type="entry name" value="Cytochrome P450 monooxygenase"/>
    <property type="match status" value="1"/>
</dbReference>
<evidence type="ECO:0000256" key="6">
    <source>
        <dbReference type="ARBA" id="ARBA00023004"/>
    </source>
</evidence>
<evidence type="ECO:0000313" key="12">
    <source>
        <dbReference type="Proteomes" id="UP001139505"/>
    </source>
</evidence>